<feature type="transmembrane region" description="Helical" evidence="5">
    <location>
        <begin position="241"/>
        <end position="261"/>
    </location>
</feature>
<evidence type="ECO:0000256" key="5">
    <source>
        <dbReference type="SAM" id="Phobius"/>
    </source>
</evidence>
<keyword evidence="2 5" id="KW-0812">Transmembrane</keyword>
<reference evidence="7 8" key="1">
    <citation type="submission" date="2024-10" db="EMBL/GenBank/DDBJ databases">
        <title>The Natural Products Discovery Center: Release of the First 8490 Sequenced Strains for Exploring Actinobacteria Biosynthetic Diversity.</title>
        <authorList>
            <person name="Kalkreuter E."/>
            <person name="Kautsar S.A."/>
            <person name="Yang D."/>
            <person name="Bader C.D."/>
            <person name="Teijaro C.N."/>
            <person name="Fluegel L."/>
            <person name="Davis C.M."/>
            <person name="Simpson J.R."/>
            <person name="Lauterbach L."/>
            <person name="Steele A.D."/>
            <person name="Gui C."/>
            <person name="Meng S."/>
            <person name="Li G."/>
            <person name="Viehrig K."/>
            <person name="Ye F."/>
            <person name="Su P."/>
            <person name="Kiefer A.F."/>
            <person name="Nichols A."/>
            <person name="Cepeda A.J."/>
            <person name="Yan W."/>
            <person name="Fan B."/>
            <person name="Jiang Y."/>
            <person name="Adhikari A."/>
            <person name="Zheng C.-J."/>
            <person name="Schuster L."/>
            <person name="Cowan T.M."/>
            <person name="Smanski M.J."/>
            <person name="Chevrette M.G."/>
            <person name="De Carvalho L.P.S."/>
            <person name="Shen B."/>
        </authorList>
    </citation>
    <scope>NUCLEOTIDE SEQUENCE [LARGE SCALE GENOMIC DNA]</scope>
    <source>
        <strain evidence="7 8">NPDC018013</strain>
    </source>
</reference>
<dbReference type="InterPro" id="IPR004837">
    <property type="entry name" value="NaCa_Exmemb"/>
</dbReference>
<evidence type="ECO:0000313" key="8">
    <source>
        <dbReference type="Proteomes" id="UP001610990"/>
    </source>
</evidence>
<feature type="transmembrane region" description="Helical" evidence="5">
    <location>
        <begin position="213"/>
        <end position="235"/>
    </location>
</feature>
<organism evidence="7 8">
    <name type="scientific">Streptomyces celluloflavus</name>
    <dbReference type="NCBI Taxonomy" id="58344"/>
    <lineage>
        <taxon>Bacteria</taxon>
        <taxon>Bacillati</taxon>
        <taxon>Actinomycetota</taxon>
        <taxon>Actinomycetes</taxon>
        <taxon>Kitasatosporales</taxon>
        <taxon>Streptomycetaceae</taxon>
        <taxon>Streptomyces</taxon>
    </lineage>
</organism>
<evidence type="ECO:0000256" key="1">
    <source>
        <dbReference type="ARBA" id="ARBA00004141"/>
    </source>
</evidence>
<evidence type="ECO:0000256" key="3">
    <source>
        <dbReference type="ARBA" id="ARBA00022989"/>
    </source>
</evidence>
<proteinExistence type="predicted"/>
<keyword evidence="8" id="KW-1185">Reference proteome</keyword>
<evidence type="ECO:0000256" key="4">
    <source>
        <dbReference type="ARBA" id="ARBA00023136"/>
    </source>
</evidence>
<evidence type="ECO:0000313" key="7">
    <source>
        <dbReference type="EMBL" id="MFH8584842.1"/>
    </source>
</evidence>
<name>A0ABW7R9U8_9ACTN</name>
<feature type="domain" description="Sodium/calcium exchanger membrane region" evidence="6">
    <location>
        <begin position="3"/>
        <end position="181"/>
    </location>
</feature>
<keyword evidence="3 5" id="KW-1133">Transmembrane helix</keyword>
<evidence type="ECO:0000256" key="2">
    <source>
        <dbReference type="ARBA" id="ARBA00022692"/>
    </source>
</evidence>
<feature type="transmembrane region" description="Helical" evidence="5">
    <location>
        <begin position="73"/>
        <end position="97"/>
    </location>
</feature>
<feature type="transmembrane region" description="Helical" evidence="5">
    <location>
        <begin position="341"/>
        <end position="359"/>
    </location>
</feature>
<sequence>MIHFVLLIVCAVAIYLSCEWFVNAVEWLGERLNVGKMAVGTILAAFGTALPESVVTLVAVTTGATAEAKDIGVGAAMGGPLALATVAYGVTGTMLWLKHRKELRHRTERATVPGLESGPGAAVAPPRTARTLGEAKDIKRLAKDQQWFLPIFVVKVALGLVAFAFKPALGLLFFAAYAVYFWREIRSGHGAEAEDGEEALEPLKFQPKAASPATWAVVVQTLATLVVIFFASQLFVKQLDAIGPMLGLSTAVTALLLSPIATELPEIMNAVIWVRQGKTKLALANISGAMMIQATVPSGLGLLFTRWHFDGALLWSGLITMAAIVYLLVTMRAHKLTPARLAAAVGFYVLFAVGLIPILA</sequence>
<keyword evidence="4 5" id="KW-0472">Membrane</keyword>
<dbReference type="Pfam" id="PF01699">
    <property type="entry name" value="Na_Ca_ex"/>
    <property type="match status" value="2"/>
</dbReference>
<dbReference type="PANTHER" id="PTHR10846">
    <property type="entry name" value="SODIUM/POTASSIUM/CALCIUM EXCHANGER"/>
    <property type="match status" value="1"/>
</dbReference>
<dbReference type="Proteomes" id="UP001610990">
    <property type="component" value="Unassembled WGS sequence"/>
</dbReference>
<dbReference type="PANTHER" id="PTHR10846:SF8">
    <property type="entry name" value="INNER MEMBRANE PROTEIN YRBG"/>
    <property type="match status" value="1"/>
</dbReference>
<gene>
    <name evidence="7" type="ORF">ACH4GP_10660</name>
</gene>
<feature type="transmembrane region" description="Helical" evidence="5">
    <location>
        <begin position="147"/>
        <end position="180"/>
    </location>
</feature>
<dbReference type="InterPro" id="IPR044880">
    <property type="entry name" value="NCX_ion-bd_dom_sf"/>
</dbReference>
<protein>
    <submittedName>
        <fullName evidence="7">Sodium:calcium antiporter</fullName>
    </submittedName>
</protein>
<comment type="subcellular location">
    <subcellularLocation>
        <location evidence="1">Membrane</location>
        <topology evidence="1">Multi-pass membrane protein</topology>
    </subcellularLocation>
</comment>
<accession>A0ABW7R9U8</accession>
<feature type="transmembrane region" description="Helical" evidence="5">
    <location>
        <begin position="311"/>
        <end position="329"/>
    </location>
</feature>
<dbReference type="RefSeq" id="WP_397672044.1">
    <property type="nucleotide sequence ID" value="NZ_JBIRFW010000012.1"/>
</dbReference>
<dbReference type="EMBL" id="JBIRGH010000005">
    <property type="protein sequence ID" value="MFH8584842.1"/>
    <property type="molecule type" value="Genomic_DNA"/>
</dbReference>
<feature type="transmembrane region" description="Helical" evidence="5">
    <location>
        <begin position="42"/>
        <end position="61"/>
    </location>
</feature>
<dbReference type="InterPro" id="IPR004481">
    <property type="entry name" value="K/Na/Ca-exchanger"/>
</dbReference>
<feature type="transmembrane region" description="Helical" evidence="5">
    <location>
        <begin position="282"/>
        <end position="305"/>
    </location>
</feature>
<dbReference type="Gene3D" id="1.20.1420.30">
    <property type="entry name" value="NCX, central ion-binding region"/>
    <property type="match status" value="2"/>
</dbReference>
<feature type="domain" description="Sodium/calcium exchanger membrane region" evidence="6">
    <location>
        <begin position="219"/>
        <end position="353"/>
    </location>
</feature>
<evidence type="ECO:0000259" key="6">
    <source>
        <dbReference type="Pfam" id="PF01699"/>
    </source>
</evidence>
<comment type="caution">
    <text evidence="7">The sequence shown here is derived from an EMBL/GenBank/DDBJ whole genome shotgun (WGS) entry which is preliminary data.</text>
</comment>